<evidence type="ECO:0000313" key="2">
    <source>
        <dbReference type="Proteomes" id="UP000243797"/>
    </source>
</evidence>
<dbReference type="InParanoid" id="A0A2K1QLA8"/>
<name>A0A2K1QLA8_9PEZI</name>
<evidence type="ECO:0008006" key="3">
    <source>
        <dbReference type="Google" id="ProtNLM"/>
    </source>
</evidence>
<dbReference type="PANTHER" id="PTHR42057:SF2">
    <property type="entry name" value="F-BOX DOMAIN PROTEIN (AFU_ORTHOLOGUE AFUA_4G00200)-RELATED"/>
    <property type="match status" value="1"/>
</dbReference>
<proteinExistence type="predicted"/>
<dbReference type="Proteomes" id="UP000243797">
    <property type="component" value="Unassembled WGS sequence"/>
</dbReference>
<dbReference type="EMBL" id="NKHZ01000060">
    <property type="protein sequence ID" value="PNS15945.1"/>
    <property type="molecule type" value="Genomic_DNA"/>
</dbReference>
<gene>
    <name evidence="1" type="ORF">CAC42_4346</name>
</gene>
<keyword evidence="2" id="KW-1185">Reference proteome</keyword>
<comment type="caution">
    <text evidence="1">The sequence shown here is derived from an EMBL/GenBank/DDBJ whole genome shotgun (WGS) entry which is preliminary data.</text>
</comment>
<dbReference type="AlphaFoldDB" id="A0A2K1QLA8"/>
<protein>
    <recommendedName>
        <fullName evidence="3">F-box domain-containing protein</fullName>
    </recommendedName>
</protein>
<accession>A0A2K1QLA8</accession>
<sequence length="495" mass="57245">MKDLLPEILDLIVRRLDISDLRNVRLTDKCLDRVATVHLFHELVLKPTLLSMQKWRAVLNDTNLRQIPTSVTIWSYRDVDLRLHNDDSPEDMENIDELEEHDNDSDLGGLETDEYEARQARKMARKSAFKKAIASLKGLPRLTKVQLRSTADVCGTRHRRMYWVDLYEDSAYRLEILTSLFSSIQQHNEVGNSTIQDLTLRNLQNMSNEAFTSSDAFTDVMSKLAGLHIQSTYEYNDHGPDQDLDKGERQSWHPHLLSTWIRPLAGQLKRLSLYDNTNWGLFPGRFDTEGLDFPQLEELSLGYYTIAHDDQLDWVLRCKTLKALTLHDVMILSHISIATEHLRTWSVSRAGWQQIPSPRFPDDPLPSVDGTDNAACCFRYKTKWAYFFDRISGELPRLTQLHVGDSTGHPRADGASIYDIQNRHDVGLNLTLKRYVAFWDEVLPDQWKEAELRKDGMIEWARTKVNPQAENHDEDSESFQRLCRVIEGRRASIGR</sequence>
<reference evidence="1 2" key="1">
    <citation type="submission" date="2017-06" db="EMBL/GenBank/DDBJ databases">
        <title>Draft genome sequence of a variant of Elsinoe murrayae.</title>
        <authorList>
            <person name="Cheng Q."/>
        </authorList>
    </citation>
    <scope>NUCLEOTIDE SEQUENCE [LARGE SCALE GENOMIC DNA]</scope>
    <source>
        <strain evidence="1 2">CQ-2017a</strain>
    </source>
</reference>
<dbReference type="PANTHER" id="PTHR42057">
    <property type="entry name" value="F-BOX DOMAIN PROTEIN (AFU_ORTHOLOGUE AFUA_4G00200)"/>
    <property type="match status" value="1"/>
</dbReference>
<evidence type="ECO:0000313" key="1">
    <source>
        <dbReference type="EMBL" id="PNS15945.1"/>
    </source>
</evidence>
<dbReference type="OrthoDB" id="3140657at2759"/>
<organism evidence="1 2">
    <name type="scientific">Sphaceloma murrayae</name>
    <dbReference type="NCBI Taxonomy" id="2082308"/>
    <lineage>
        <taxon>Eukaryota</taxon>
        <taxon>Fungi</taxon>
        <taxon>Dikarya</taxon>
        <taxon>Ascomycota</taxon>
        <taxon>Pezizomycotina</taxon>
        <taxon>Dothideomycetes</taxon>
        <taxon>Dothideomycetidae</taxon>
        <taxon>Myriangiales</taxon>
        <taxon>Elsinoaceae</taxon>
        <taxon>Sphaceloma</taxon>
    </lineage>
</organism>